<dbReference type="OMA" id="MIPYAND"/>
<dbReference type="HOGENOM" id="CLU_083988_0_0_1"/>
<feature type="compositionally biased region" description="Polar residues" evidence="1">
    <location>
        <begin position="254"/>
        <end position="266"/>
    </location>
</feature>
<protein>
    <submittedName>
        <fullName evidence="2">Uncharacterized protein</fullName>
    </submittedName>
</protein>
<name>G8BP63_TETPH</name>
<feature type="compositionally biased region" description="Low complexity" evidence="1">
    <location>
        <begin position="225"/>
        <end position="243"/>
    </location>
</feature>
<dbReference type="EMBL" id="HE612857">
    <property type="protein sequence ID" value="CCE61794.1"/>
    <property type="molecule type" value="Genomic_DNA"/>
</dbReference>
<proteinExistence type="predicted"/>
<organism evidence="2 3">
    <name type="scientific">Tetrapisispora phaffii (strain ATCC 24235 / CBS 4417 / NBRC 1672 / NRRL Y-8282 / UCD 70-5)</name>
    <name type="common">Yeast</name>
    <name type="synonym">Fabospora phaffii</name>
    <dbReference type="NCBI Taxonomy" id="1071381"/>
    <lineage>
        <taxon>Eukaryota</taxon>
        <taxon>Fungi</taxon>
        <taxon>Dikarya</taxon>
        <taxon>Ascomycota</taxon>
        <taxon>Saccharomycotina</taxon>
        <taxon>Saccharomycetes</taxon>
        <taxon>Saccharomycetales</taxon>
        <taxon>Saccharomycetaceae</taxon>
        <taxon>Tetrapisispora</taxon>
    </lineage>
</organism>
<dbReference type="Proteomes" id="UP000005666">
    <property type="component" value="Chromosome 2"/>
</dbReference>
<evidence type="ECO:0000313" key="3">
    <source>
        <dbReference type="Proteomes" id="UP000005666"/>
    </source>
</evidence>
<evidence type="ECO:0000313" key="2">
    <source>
        <dbReference type="EMBL" id="CCE61794.1"/>
    </source>
</evidence>
<feature type="region of interest" description="Disordered" evidence="1">
    <location>
        <begin position="92"/>
        <end position="154"/>
    </location>
</feature>
<reference evidence="2 3" key="1">
    <citation type="journal article" date="2011" name="Proc. Natl. Acad. Sci. U.S.A.">
        <title>Evolutionary erosion of yeast sex chromosomes by mating-type switching accidents.</title>
        <authorList>
            <person name="Gordon J.L."/>
            <person name="Armisen D."/>
            <person name="Proux-Wera E."/>
            <person name="Oheigeartaigh S.S."/>
            <person name="Byrne K.P."/>
            <person name="Wolfe K.H."/>
        </authorList>
    </citation>
    <scope>NUCLEOTIDE SEQUENCE [LARGE SCALE GENOMIC DNA]</scope>
    <source>
        <strain evidence="3">ATCC 24235 / CBS 4417 / NBRC 1672 / NRRL Y-8282 / UCD 70-5</strain>
    </source>
</reference>
<gene>
    <name evidence="2" type="primary">TPHA0B01220</name>
    <name evidence="2" type="ordered locus">TPHA_0B01220</name>
</gene>
<sequence>MSSNTVNVNGQVKKNKLSVWVKKIMQAKDNNSSTIISAGNIESNNAKPKIISNTPALPTVENGLEKSNSNMASEYDDAYTMNSSLRPLFDLESKYNNSNNNNTNTSSQNENENENDRYDDHIMSSPTYNHRDKPSNTSNHSNKQKLQKLSWDERPKKDYTIQGIDNASIQPLLSICSSSIKSSIFSDTNSLQSTKATITSARTQETNSSTIAIPPASILDRSRYSSSTNNNTNSNTGTSTNNSIRHPHLHRVNSNRTSASIMTIKS</sequence>
<dbReference type="OrthoDB" id="4035860at2759"/>
<dbReference type="AlphaFoldDB" id="G8BP63"/>
<dbReference type="RefSeq" id="XP_003684228.1">
    <property type="nucleotide sequence ID" value="XM_003684180.1"/>
</dbReference>
<feature type="region of interest" description="Disordered" evidence="1">
    <location>
        <begin position="221"/>
        <end position="266"/>
    </location>
</feature>
<dbReference type="eggNOG" id="ENOG502SAAB">
    <property type="taxonomic scope" value="Eukaryota"/>
</dbReference>
<dbReference type="GeneID" id="11534717"/>
<dbReference type="KEGG" id="tpf:TPHA_0B01220"/>
<keyword evidence="3" id="KW-1185">Reference proteome</keyword>
<evidence type="ECO:0000256" key="1">
    <source>
        <dbReference type="SAM" id="MobiDB-lite"/>
    </source>
</evidence>
<feature type="compositionally biased region" description="Low complexity" evidence="1">
    <location>
        <begin position="96"/>
        <end position="110"/>
    </location>
</feature>
<accession>G8BP63</accession>